<accession>A0AAV7C5C2</accession>
<reference evidence="2" key="1">
    <citation type="thesis" date="2020" institute="ProQuest LLC" country="789 East Eisenhower Parkway, Ann Arbor, MI, USA">
        <title>Comparative Genomics and Chromosome Evolution.</title>
        <authorList>
            <person name="Mudd A.B."/>
        </authorList>
    </citation>
    <scope>NUCLEOTIDE SEQUENCE</scope>
    <source>
        <strain evidence="2">237g6f4</strain>
        <tissue evidence="2">Blood</tissue>
    </source>
</reference>
<organism evidence="2 3">
    <name type="scientific">Engystomops pustulosus</name>
    <name type="common">Tungara frog</name>
    <name type="synonym">Physalaemus pustulosus</name>
    <dbReference type="NCBI Taxonomy" id="76066"/>
    <lineage>
        <taxon>Eukaryota</taxon>
        <taxon>Metazoa</taxon>
        <taxon>Chordata</taxon>
        <taxon>Craniata</taxon>
        <taxon>Vertebrata</taxon>
        <taxon>Euteleostomi</taxon>
        <taxon>Amphibia</taxon>
        <taxon>Batrachia</taxon>
        <taxon>Anura</taxon>
        <taxon>Neobatrachia</taxon>
        <taxon>Hyloidea</taxon>
        <taxon>Leptodactylidae</taxon>
        <taxon>Leiuperinae</taxon>
        <taxon>Engystomops</taxon>
    </lineage>
</organism>
<dbReference type="PANTHER" id="PTHR43899:SF10">
    <property type="entry name" value="20BETA-HYDROXYSTEROID DEHYDROGENASE TYPE 2"/>
    <property type="match status" value="1"/>
</dbReference>
<dbReference type="GO" id="GO:0016491">
    <property type="term" value="F:oxidoreductase activity"/>
    <property type="evidence" value="ECO:0007669"/>
    <property type="project" value="UniProtKB-KW"/>
</dbReference>
<proteinExistence type="predicted"/>
<evidence type="ECO:0000313" key="3">
    <source>
        <dbReference type="Proteomes" id="UP000824782"/>
    </source>
</evidence>
<dbReference type="InterPro" id="IPR051019">
    <property type="entry name" value="VLCFA-Steroid_DH"/>
</dbReference>
<feature type="non-terminal residue" evidence="2">
    <location>
        <position position="1"/>
    </location>
</feature>
<dbReference type="GO" id="GO:0005783">
    <property type="term" value="C:endoplasmic reticulum"/>
    <property type="evidence" value="ECO:0007669"/>
    <property type="project" value="TreeGrafter"/>
</dbReference>
<dbReference type="Proteomes" id="UP000824782">
    <property type="component" value="Unassembled WGS sequence"/>
</dbReference>
<sequence length="90" mass="10183">PQSVMPLMVSTNMTQNVQDNLLVKSAQDFARDALNTVGYTHRTNGCLSHSIQSYFLRLIMSDELLGSRPMTWIAKEVNKSLAKTVRQKQQ</sequence>
<evidence type="ECO:0000313" key="2">
    <source>
        <dbReference type="EMBL" id="KAG8580151.1"/>
    </source>
</evidence>
<dbReference type="PANTHER" id="PTHR43899">
    <property type="entry name" value="RH59310P"/>
    <property type="match status" value="1"/>
</dbReference>
<dbReference type="AlphaFoldDB" id="A0AAV7C5C2"/>
<evidence type="ECO:0000256" key="1">
    <source>
        <dbReference type="ARBA" id="ARBA00023002"/>
    </source>
</evidence>
<dbReference type="EMBL" id="WNYA01000003">
    <property type="protein sequence ID" value="KAG8580151.1"/>
    <property type="molecule type" value="Genomic_DNA"/>
</dbReference>
<gene>
    <name evidence="2" type="ORF">GDO81_007167</name>
</gene>
<name>A0AAV7C5C2_ENGPU</name>
<protein>
    <submittedName>
        <fullName evidence="2">Uncharacterized protein</fullName>
    </submittedName>
</protein>
<comment type="caution">
    <text evidence="2">The sequence shown here is derived from an EMBL/GenBank/DDBJ whole genome shotgun (WGS) entry which is preliminary data.</text>
</comment>
<keyword evidence="3" id="KW-1185">Reference proteome</keyword>
<keyword evidence="1" id="KW-0560">Oxidoreductase</keyword>